<organism evidence="4 5">
    <name type="scientific">Streptomyces rutgersensis</name>
    <dbReference type="NCBI Taxonomy" id="53451"/>
    <lineage>
        <taxon>Bacteria</taxon>
        <taxon>Bacillati</taxon>
        <taxon>Actinomycetota</taxon>
        <taxon>Actinomycetes</taxon>
        <taxon>Kitasatosporales</taxon>
        <taxon>Streptomycetaceae</taxon>
        <taxon>Streptomyces</taxon>
        <taxon>Streptomyces diastaticus group</taxon>
    </lineage>
</organism>
<dbReference type="EMBL" id="CP045704">
    <property type="protein sequence ID" value="QNE84537.1"/>
    <property type="molecule type" value="Genomic_DNA"/>
</dbReference>
<proteinExistence type="predicted"/>
<name>A0ABX6RUV6_9ACTN</name>
<dbReference type="Gene3D" id="3.30.9.20">
    <property type="match status" value="1"/>
</dbReference>
<dbReference type="InterPro" id="IPR002938">
    <property type="entry name" value="FAD-bd"/>
</dbReference>
<evidence type="ECO:0000313" key="5">
    <source>
        <dbReference type="Proteomes" id="UP000515764"/>
    </source>
</evidence>
<protein>
    <recommendedName>
        <fullName evidence="3">FAD-binding domain-containing protein</fullName>
    </recommendedName>
</protein>
<keyword evidence="1" id="KW-0560">Oxidoreductase</keyword>
<accession>A0ABX6RUV6</accession>
<sequence>MSTVAVLGVRLHEGARAPDAASLSAEYDLVVAADGAGSTIRTALAERFGTTVERTAPDYVWLGADRSFDSLTFLVSDTPRGPVVAHVYPYEPGRSTFLVEAAFKPTVDELSELFADRLPGARLLENQSRWSRFTQVSNAAWSHGNVVLVGDAAHTAHYSVGSGTRLALDDARALAAALRAEPSLPGALAAYETGRRPAVEHTQWIGRESADWFAGLADAGPSSPEEFLVDLVTRGGRISMGDLTADADGGAPAGTVVSGR</sequence>
<dbReference type="PANTHER" id="PTHR43476">
    <property type="entry name" value="3-(3-HYDROXY-PHENYL)PROPIONATE/3-HYDROXYCINNAMIC ACID HYDROXYLASE"/>
    <property type="match status" value="1"/>
</dbReference>
<feature type="domain" description="FAD-binding" evidence="3">
    <location>
        <begin position="22"/>
        <end position="200"/>
    </location>
</feature>
<evidence type="ECO:0000259" key="3">
    <source>
        <dbReference type="Pfam" id="PF01494"/>
    </source>
</evidence>
<dbReference type="Gene3D" id="3.50.50.60">
    <property type="entry name" value="FAD/NAD(P)-binding domain"/>
    <property type="match status" value="1"/>
</dbReference>
<dbReference type="Pfam" id="PF01494">
    <property type="entry name" value="FAD_binding_3"/>
    <property type="match status" value="1"/>
</dbReference>
<dbReference type="InterPro" id="IPR036188">
    <property type="entry name" value="FAD/NAD-bd_sf"/>
</dbReference>
<dbReference type="SUPFAM" id="SSF51905">
    <property type="entry name" value="FAD/NAD(P)-binding domain"/>
    <property type="match status" value="1"/>
</dbReference>
<dbReference type="PANTHER" id="PTHR43476:SF4">
    <property type="entry name" value="BLR0106 PROTEIN"/>
    <property type="match status" value="1"/>
</dbReference>
<keyword evidence="2" id="KW-0520">NAD</keyword>
<gene>
    <name evidence="4" type="ORF">F0345_28450</name>
</gene>
<evidence type="ECO:0000313" key="4">
    <source>
        <dbReference type="EMBL" id="QNE84537.1"/>
    </source>
</evidence>
<reference evidence="5" key="1">
    <citation type="submission" date="2019-10" db="EMBL/GenBank/DDBJ databases">
        <title>Antimicrobial potential of Antarctic Bacteria.</title>
        <authorList>
            <person name="Benaud N."/>
            <person name="Edwards R.J."/>
            <person name="Ferrari B.C."/>
        </authorList>
    </citation>
    <scope>NUCLEOTIDE SEQUENCE [LARGE SCALE GENOMIC DNA]</scope>
    <source>
        <strain evidence="5">NBH77</strain>
    </source>
</reference>
<keyword evidence="5" id="KW-1185">Reference proteome</keyword>
<evidence type="ECO:0000256" key="1">
    <source>
        <dbReference type="ARBA" id="ARBA00023002"/>
    </source>
</evidence>
<dbReference type="InterPro" id="IPR050631">
    <property type="entry name" value="PheA/TfdB_FAD_monoxygenase"/>
</dbReference>
<dbReference type="Proteomes" id="UP000515764">
    <property type="component" value="Chromosome"/>
</dbReference>
<dbReference type="PRINTS" id="PR00420">
    <property type="entry name" value="RNGMNOXGNASE"/>
</dbReference>
<evidence type="ECO:0000256" key="2">
    <source>
        <dbReference type="ARBA" id="ARBA00023027"/>
    </source>
</evidence>